<proteinExistence type="predicted"/>
<name>A0A8J1V0T2_OWEFU</name>
<dbReference type="PRINTS" id="PR01438">
    <property type="entry name" value="UNVRSLSTRESS"/>
</dbReference>
<accession>A0A8J1V0T2</accession>
<dbReference type="PANTHER" id="PTHR46989:SF3">
    <property type="entry name" value="USPA DOMAIN-CONTAINING PROTEIN"/>
    <property type="match status" value="1"/>
</dbReference>
<comment type="caution">
    <text evidence="1">The sequence shown here is derived from an EMBL/GenBank/DDBJ whole genome shotgun (WGS) entry which is preliminary data.</text>
</comment>
<dbReference type="OrthoDB" id="843225at2759"/>
<dbReference type="CDD" id="cd23659">
    <property type="entry name" value="USP_At3g01520-like"/>
    <property type="match status" value="1"/>
</dbReference>
<reference evidence="1" key="1">
    <citation type="submission" date="2022-03" db="EMBL/GenBank/DDBJ databases">
        <authorList>
            <person name="Martin C."/>
        </authorList>
    </citation>
    <scope>NUCLEOTIDE SEQUENCE</scope>
</reference>
<evidence type="ECO:0000313" key="2">
    <source>
        <dbReference type="Proteomes" id="UP000749559"/>
    </source>
</evidence>
<evidence type="ECO:0000313" key="1">
    <source>
        <dbReference type="EMBL" id="CAH1782031.1"/>
    </source>
</evidence>
<organism evidence="1 2">
    <name type="scientific">Owenia fusiformis</name>
    <name type="common">Polychaete worm</name>
    <dbReference type="NCBI Taxonomy" id="6347"/>
    <lineage>
        <taxon>Eukaryota</taxon>
        <taxon>Metazoa</taxon>
        <taxon>Spiralia</taxon>
        <taxon>Lophotrochozoa</taxon>
        <taxon>Annelida</taxon>
        <taxon>Polychaeta</taxon>
        <taxon>Sedentaria</taxon>
        <taxon>Canalipalpata</taxon>
        <taxon>Sabellida</taxon>
        <taxon>Oweniida</taxon>
        <taxon>Oweniidae</taxon>
        <taxon>Owenia</taxon>
    </lineage>
</organism>
<dbReference type="Gene3D" id="3.40.50.620">
    <property type="entry name" value="HUPs"/>
    <property type="match status" value="1"/>
</dbReference>
<dbReference type="SUPFAM" id="SSF52402">
    <property type="entry name" value="Adenine nucleotide alpha hydrolases-like"/>
    <property type="match status" value="1"/>
</dbReference>
<sequence>MAESDATSVIIIPVDRSNHAEAAFNWYADNVYRPNHEVHIVHVHEPVVPTTGASYWAFNAEVFQAMVQDDRQIVDNLMKKYEGKLKDRNMKGKTHHQVNNNPGTAIVHYAEELKGTMVVMGSRGMGAVRRTFLGSVSDYVLHHAHIPVLVIPKKRERSTSSSGH</sequence>
<dbReference type="Proteomes" id="UP000749559">
    <property type="component" value="Unassembled WGS sequence"/>
</dbReference>
<dbReference type="InterPro" id="IPR006016">
    <property type="entry name" value="UspA"/>
</dbReference>
<dbReference type="InterPro" id="IPR006015">
    <property type="entry name" value="Universal_stress_UspA"/>
</dbReference>
<dbReference type="PANTHER" id="PTHR46989">
    <property type="entry name" value="USP DOMAIN-CONTAINING PROTEIN"/>
    <property type="match status" value="1"/>
</dbReference>
<dbReference type="InterPro" id="IPR014729">
    <property type="entry name" value="Rossmann-like_a/b/a_fold"/>
</dbReference>
<dbReference type="Pfam" id="PF00582">
    <property type="entry name" value="Usp"/>
    <property type="match status" value="1"/>
</dbReference>
<dbReference type="AlphaFoldDB" id="A0A8J1V0T2"/>
<keyword evidence="2" id="KW-1185">Reference proteome</keyword>
<dbReference type="EMBL" id="CAIIXF020000004">
    <property type="protein sequence ID" value="CAH1782031.1"/>
    <property type="molecule type" value="Genomic_DNA"/>
</dbReference>
<protein>
    <submittedName>
        <fullName evidence="1">Uncharacterized protein</fullName>
    </submittedName>
</protein>
<gene>
    <name evidence="1" type="ORF">OFUS_LOCUS8519</name>
</gene>